<dbReference type="Proteomes" id="UP000594463">
    <property type="component" value="Chromosome"/>
</dbReference>
<dbReference type="InterPro" id="IPR006204">
    <property type="entry name" value="GHMP_kinase_N_dom"/>
</dbReference>
<protein>
    <recommendedName>
        <fullName evidence="3 9">4-diphosphocytidyl-2-C-methyl-D-erythritol kinase</fullName>
        <shortName evidence="9">CMK</shortName>
        <ecNumber evidence="2 9">2.7.1.148</ecNumber>
    </recommendedName>
    <alternativeName>
        <fullName evidence="8 9">4-(cytidine-5'-diphospho)-2-C-methyl-D-erythritol kinase</fullName>
    </alternativeName>
</protein>
<dbReference type="InterPro" id="IPR014721">
    <property type="entry name" value="Ribsml_uS5_D2-typ_fold_subgr"/>
</dbReference>
<evidence type="ECO:0000259" key="10">
    <source>
        <dbReference type="Pfam" id="PF00288"/>
    </source>
</evidence>
<dbReference type="NCBIfam" id="TIGR00154">
    <property type="entry name" value="ispE"/>
    <property type="match status" value="1"/>
</dbReference>
<dbReference type="HAMAP" id="MF_00061">
    <property type="entry name" value="IspE"/>
    <property type="match status" value="1"/>
</dbReference>
<evidence type="ECO:0000256" key="9">
    <source>
        <dbReference type="HAMAP-Rule" id="MF_00061"/>
    </source>
</evidence>
<name>A0A7T1AMV7_ATRLM</name>
<dbReference type="EC" id="2.7.1.148" evidence="2 9"/>
<evidence type="ECO:0000256" key="8">
    <source>
        <dbReference type="ARBA" id="ARBA00032554"/>
    </source>
</evidence>
<dbReference type="PANTHER" id="PTHR43527">
    <property type="entry name" value="4-DIPHOSPHOCYTIDYL-2-C-METHYL-D-ERYTHRITOL KINASE, CHLOROPLASTIC"/>
    <property type="match status" value="1"/>
</dbReference>
<evidence type="ECO:0000256" key="3">
    <source>
        <dbReference type="ARBA" id="ARBA00017473"/>
    </source>
</evidence>
<evidence type="ECO:0000256" key="4">
    <source>
        <dbReference type="ARBA" id="ARBA00022679"/>
    </source>
</evidence>
<feature type="active site" evidence="9">
    <location>
        <position position="141"/>
    </location>
</feature>
<dbReference type="PIRSF" id="PIRSF010376">
    <property type="entry name" value="IspE"/>
    <property type="match status" value="1"/>
</dbReference>
<comment type="similarity">
    <text evidence="1 9">Belongs to the GHMP kinase family. IspE subfamily.</text>
</comment>
<dbReference type="KEGG" id="alam:RT761_02066"/>
<evidence type="ECO:0000256" key="1">
    <source>
        <dbReference type="ARBA" id="ARBA00009684"/>
    </source>
</evidence>
<dbReference type="InterPro" id="IPR036554">
    <property type="entry name" value="GHMP_kinase_C_sf"/>
</dbReference>
<dbReference type="GO" id="GO:0005524">
    <property type="term" value="F:ATP binding"/>
    <property type="evidence" value="ECO:0007669"/>
    <property type="project" value="UniProtKB-UniRule"/>
</dbReference>
<keyword evidence="4 9" id="KW-0808">Transferase</keyword>
<organism evidence="12 13">
    <name type="scientific">Atribacter laminatus</name>
    <dbReference type="NCBI Taxonomy" id="2847778"/>
    <lineage>
        <taxon>Bacteria</taxon>
        <taxon>Pseudomonadati</taxon>
        <taxon>Atribacterota</taxon>
        <taxon>Atribacteria</taxon>
        <taxon>Atribacterales</taxon>
        <taxon>Atribacteraceae</taxon>
        <taxon>Atribacter</taxon>
    </lineage>
</organism>
<evidence type="ECO:0000313" key="13">
    <source>
        <dbReference type="Proteomes" id="UP000594463"/>
    </source>
</evidence>
<comment type="pathway">
    <text evidence="9">Isoprenoid biosynthesis; isopentenyl diphosphate biosynthesis via DXP pathway; isopentenyl diphosphate from 1-deoxy-D-xylulose 5-phosphate: step 3/6.</text>
</comment>
<evidence type="ECO:0000313" key="12">
    <source>
        <dbReference type="EMBL" id="QPM68840.1"/>
    </source>
</evidence>
<evidence type="ECO:0000256" key="2">
    <source>
        <dbReference type="ARBA" id="ARBA00012052"/>
    </source>
</evidence>
<dbReference type="Pfam" id="PF08544">
    <property type="entry name" value="GHMP_kinases_C"/>
    <property type="match status" value="1"/>
</dbReference>
<proteinExistence type="inferred from homology"/>
<keyword evidence="6 9" id="KW-0418">Kinase</keyword>
<evidence type="ECO:0000256" key="6">
    <source>
        <dbReference type="ARBA" id="ARBA00022777"/>
    </source>
</evidence>
<accession>A0A7T1AMV7</accession>
<comment type="function">
    <text evidence="9">Catalyzes the phosphorylation of the position 2 hydroxy group of 4-diphosphocytidyl-2C-methyl-D-erythritol.</text>
</comment>
<dbReference type="SUPFAM" id="SSF55060">
    <property type="entry name" value="GHMP Kinase, C-terminal domain"/>
    <property type="match status" value="1"/>
</dbReference>
<dbReference type="Pfam" id="PF00288">
    <property type="entry name" value="GHMP_kinases_N"/>
    <property type="match status" value="1"/>
</dbReference>
<keyword evidence="5 9" id="KW-0547">Nucleotide-binding</keyword>
<dbReference type="EMBL" id="CP065383">
    <property type="protein sequence ID" value="QPM68840.1"/>
    <property type="molecule type" value="Genomic_DNA"/>
</dbReference>
<dbReference type="SUPFAM" id="SSF54211">
    <property type="entry name" value="Ribosomal protein S5 domain 2-like"/>
    <property type="match status" value="1"/>
</dbReference>
<evidence type="ECO:0000256" key="7">
    <source>
        <dbReference type="ARBA" id="ARBA00022840"/>
    </source>
</evidence>
<dbReference type="PANTHER" id="PTHR43527:SF2">
    <property type="entry name" value="4-DIPHOSPHOCYTIDYL-2-C-METHYL-D-ERYTHRITOL KINASE, CHLOROPLASTIC"/>
    <property type="match status" value="1"/>
</dbReference>
<dbReference type="RefSeq" id="WP_218111332.1">
    <property type="nucleotide sequence ID" value="NZ_CP065383.1"/>
</dbReference>
<evidence type="ECO:0000256" key="5">
    <source>
        <dbReference type="ARBA" id="ARBA00022741"/>
    </source>
</evidence>
<dbReference type="InterPro" id="IPR013750">
    <property type="entry name" value="GHMP_kinase_C_dom"/>
</dbReference>
<comment type="catalytic activity">
    <reaction evidence="9">
        <text>4-CDP-2-C-methyl-D-erythritol + ATP = 4-CDP-2-C-methyl-D-erythritol 2-phosphate + ADP + H(+)</text>
        <dbReference type="Rhea" id="RHEA:18437"/>
        <dbReference type="ChEBI" id="CHEBI:15378"/>
        <dbReference type="ChEBI" id="CHEBI:30616"/>
        <dbReference type="ChEBI" id="CHEBI:57823"/>
        <dbReference type="ChEBI" id="CHEBI:57919"/>
        <dbReference type="ChEBI" id="CHEBI:456216"/>
        <dbReference type="EC" id="2.7.1.148"/>
    </reaction>
</comment>
<dbReference type="GO" id="GO:0050515">
    <property type="term" value="F:4-(cytidine 5'-diphospho)-2-C-methyl-D-erythritol kinase activity"/>
    <property type="evidence" value="ECO:0007669"/>
    <property type="project" value="UniProtKB-UniRule"/>
</dbReference>
<feature type="active site" evidence="9">
    <location>
        <position position="14"/>
    </location>
</feature>
<feature type="domain" description="GHMP kinase C-terminal" evidence="11">
    <location>
        <begin position="214"/>
        <end position="282"/>
    </location>
</feature>
<sequence>MKNDNIYQFRSYAKMNWFLKIGQRRQDGYHNILSVMQLIDFYDTIDLYFTDQNCDEIQCNYEIPTGKKSLLGRLFHLLRDLKPQLKDRYFGVKITKNIPPSSGLGGASSNVANILKKMNEILQLSFENEKMIEISAKLGSDIPFFTTGFPFAIISGKGEKVIPLHQPPEKYIVLVFPEVGIDTCWAYREWDIEQEKDKFQDLPPVKEFIDDFSPNQIEKYIWNDFEKIIYKHFPEFGSYKETLEQMGCSSVFMTGSGSTIIGIAPNQEKAVDIVKELKQKGIHSRWSTTILKDDSNPKVVLEGGENHD</sequence>
<evidence type="ECO:0000259" key="11">
    <source>
        <dbReference type="Pfam" id="PF08544"/>
    </source>
</evidence>
<dbReference type="InterPro" id="IPR020568">
    <property type="entry name" value="Ribosomal_Su5_D2-typ_SF"/>
</dbReference>
<keyword evidence="7 9" id="KW-0067">ATP-binding</keyword>
<keyword evidence="9" id="KW-0414">Isoprene biosynthesis</keyword>
<dbReference type="UniPathway" id="UPA00056">
    <property type="reaction ID" value="UER00094"/>
</dbReference>
<gene>
    <name evidence="9 12" type="primary">ispE</name>
    <name evidence="12" type="ORF">RT761_02066</name>
</gene>
<dbReference type="Gene3D" id="3.30.230.10">
    <property type="match status" value="1"/>
</dbReference>
<feature type="domain" description="GHMP kinase N-terminal" evidence="10">
    <location>
        <begin position="81"/>
        <end position="148"/>
    </location>
</feature>
<dbReference type="Gene3D" id="3.30.70.890">
    <property type="entry name" value="GHMP kinase, C-terminal domain"/>
    <property type="match status" value="1"/>
</dbReference>
<dbReference type="GO" id="GO:0019288">
    <property type="term" value="P:isopentenyl diphosphate biosynthetic process, methylerythritol 4-phosphate pathway"/>
    <property type="evidence" value="ECO:0007669"/>
    <property type="project" value="UniProtKB-UniRule"/>
</dbReference>
<dbReference type="InterPro" id="IPR004424">
    <property type="entry name" value="IspE"/>
</dbReference>
<feature type="binding site" evidence="9">
    <location>
        <begin position="99"/>
        <end position="109"/>
    </location>
    <ligand>
        <name>ATP</name>
        <dbReference type="ChEBI" id="CHEBI:30616"/>
    </ligand>
</feature>
<reference evidence="12 13" key="1">
    <citation type="journal article" date="2021" name="Nat. Commun.">
        <title>Isolation of a member of the candidate phylum Atribacteria reveals a unique cell membrane structure.</title>
        <authorList>
            <person name="Taiki K."/>
            <person name="Nobu M.K."/>
            <person name="Kusada H."/>
            <person name="Meng X.-Y."/>
            <person name="Hosoki N."/>
            <person name="Uematsu K."/>
            <person name="Yoshioka H."/>
            <person name="Kamagata Y."/>
            <person name="Tamaki H."/>
        </authorList>
    </citation>
    <scope>NUCLEOTIDE SEQUENCE [LARGE SCALE GENOMIC DNA]</scope>
    <source>
        <strain evidence="12 13">RT761</strain>
    </source>
</reference>
<dbReference type="AlphaFoldDB" id="A0A7T1AMV7"/>
<keyword evidence="13" id="KW-1185">Reference proteome</keyword>
<dbReference type="GO" id="GO:0016114">
    <property type="term" value="P:terpenoid biosynthetic process"/>
    <property type="evidence" value="ECO:0007669"/>
    <property type="project" value="UniProtKB-UniRule"/>
</dbReference>